<accession>A0A0H5DRL5</accession>
<gene>
    <name evidence="4" type="ORF">ELAC_2024</name>
</gene>
<name>A0A0H5DRL5_9BACT</name>
<organism evidence="4 5">
    <name type="scientific">Estrella lausannensis</name>
    <dbReference type="NCBI Taxonomy" id="483423"/>
    <lineage>
        <taxon>Bacteria</taxon>
        <taxon>Pseudomonadati</taxon>
        <taxon>Chlamydiota</taxon>
        <taxon>Chlamydiia</taxon>
        <taxon>Parachlamydiales</taxon>
        <taxon>Candidatus Criblamydiaceae</taxon>
        <taxon>Estrella</taxon>
    </lineage>
</organism>
<feature type="domain" description="PRTase-CE" evidence="3">
    <location>
        <begin position="236"/>
        <end position="372"/>
    </location>
</feature>
<dbReference type="InterPro" id="IPR056920">
    <property type="entry name" value="PRTase-CE"/>
</dbReference>
<keyword evidence="5" id="KW-1185">Reference proteome</keyword>
<evidence type="ECO:0000259" key="3">
    <source>
        <dbReference type="Pfam" id="PF24390"/>
    </source>
</evidence>
<feature type="coiled-coil region" evidence="1">
    <location>
        <begin position="360"/>
        <end position="417"/>
    </location>
</feature>
<keyword evidence="1" id="KW-0175">Coiled coil</keyword>
<evidence type="ECO:0000313" key="5">
    <source>
        <dbReference type="Proteomes" id="UP000220251"/>
    </source>
</evidence>
<evidence type="ECO:0000256" key="1">
    <source>
        <dbReference type="SAM" id="Coils"/>
    </source>
</evidence>
<feature type="compositionally biased region" description="Polar residues" evidence="2">
    <location>
        <begin position="158"/>
        <end position="172"/>
    </location>
</feature>
<dbReference type="Pfam" id="PF24390">
    <property type="entry name" value="PRTase-CE"/>
    <property type="match status" value="1"/>
</dbReference>
<dbReference type="EMBL" id="CWGJ01000027">
    <property type="protein sequence ID" value="CRX39346.1"/>
    <property type="molecule type" value="Genomic_DNA"/>
</dbReference>
<dbReference type="OrthoDB" id="23270at2"/>
<feature type="region of interest" description="Disordered" evidence="2">
    <location>
        <begin position="156"/>
        <end position="184"/>
    </location>
</feature>
<evidence type="ECO:0000256" key="2">
    <source>
        <dbReference type="SAM" id="MobiDB-lite"/>
    </source>
</evidence>
<reference evidence="5" key="1">
    <citation type="submission" date="2015-06" db="EMBL/GenBank/DDBJ databases">
        <authorList>
            <person name="Bertelli C."/>
        </authorList>
    </citation>
    <scope>NUCLEOTIDE SEQUENCE [LARGE SCALE GENOMIC DNA]</scope>
    <source>
        <strain evidence="5">CRIB-30</strain>
    </source>
</reference>
<protein>
    <recommendedName>
        <fullName evidence="3">PRTase-CE domain-containing protein</fullName>
    </recommendedName>
</protein>
<evidence type="ECO:0000313" key="4">
    <source>
        <dbReference type="EMBL" id="CRX39346.1"/>
    </source>
</evidence>
<dbReference type="Proteomes" id="UP000220251">
    <property type="component" value="Unassembled WGS sequence"/>
</dbReference>
<proteinExistence type="predicted"/>
<dbReference type="AlphaFoldDB" id="A0A0H5DRL5"/>
<dbReference type="RefSeq" id="WP_098039215.1">
    <property type="nucleotide sequence ID" value="NZ_CWGJ01000027.1"/>
</dbReference>
<sequence>MLNPVVKNQYYTQLSEVSGIRVPSSSAVHGELNTVNRKIDSVLKELGDFKTPVDERELYKKLEEIDVKLKSLNELPDTQFAETPRVATRIHKKVSDSETLVSTIMKELVSGQDASKSASEQPDLNAAMLEKKTLEATALAGPKEDAAPLVQEAKPLAATQSSSSPTEASAVTSGKAEVKPSGPEVKVYPQDYENYTVPLSPNPSTPPNGINRLDGDMIDETNKNLGKRRDLFTDFINAKLLDGRDVYSKSQKEALLECFNNTKHVSWNEFDEQLDVLAKYINEAIPEDKEYVVVVKEGKSNKWLAELMGPRLKRQPVDALETPEQIIKCLADRPLVRNVVFFDDAVYSGSQLSGYMQDIIEKLEEQRKADIEKLKKEGKEGIEKLEEQGEGDIEALEKQVKENIEKLEEKWREIMKEPVSFNIAAPYMTSYSEERFAKLNESSLFNENNFKIAVAPHQTMQSAAVQVDEKHHQALNEIYWPQFLPIESQGEKDRVAIQLINILNTLTYSGGEDGAKVIKYMKTNYEGFEDIFKKLEARAERLDIDNDSGLYTDDELDYFIENTRFILDSYKHAYVQGDNKVKKMLEESYWLLAGNDALQYYFSNDSDRGLHSKTLTVFDHKTADGLSVLPCYDNGEHMVRGQKVNGHDKNGDVTRFRARFFACGLDNAWYKLNKSK</sequence>